<keyword evidence="8 9" id="KW-0472">Membrane</keyword>
<evidence type="ECO:0000256" key="6">
    <source>
        <dbReference type="ARBA" id="ARBA00022737"/>
    </source>
</evidence>
<feature type="transmembrane region" description="Helical" evidence="9">
    <location>
        <begin position="97"/>
        <end position="118"/>
    </location>
</feature>
<feature type="transmembrane region" description="Helical" evidence="9">
    <location>
        <begin position="44"/>
        <end position="61"/>
    </location>
</feature>
<dbReference type="FunFam" id="1.20.1280.290:FF:000002">
    <property type="entry name" value="Bidirectional sugar transporter SWEET"/>
    <property type="match status" value="1"/>
</dbReference>
<dbReference type="InterPro" id="IPR047664">
    <property type="entry name" value="SWEET"/>
</dbReference>
<accession>A0ABD3RMA7</accession>
<reference evidence="10 11" key="1">
    <citation type="submission" date="2024-12" db="EMBL/GenBank/DDBJ databases">
        <title>The unique morphological basis and parallel evolutionary history of personate flowers in Penstemon.</title>
        <authorList>
            <person name="Depatie T.H."/>
            <person name="Wessinger C.A."/>
        </authorList>
    </citation>
    <scope>NUCLEOTIDE SEQUENCE [LARGE SCALE GENOMIC DNA]</scope>
    <source>
        <strain evidence="10">WTNN_2</strain>
        <tissue evidence="10">Leaf</tissue>
    </source>
</reference>
<dbReference type="InterPro" id="IPR004316">
    <property type="entry name" value="SWEET_rpt"/>
</dbReference>
<evidence type="ECO:0000256" key="3">
    <source>
        <dbReference type="ARBA" id="ARBA00022448"/>
    </source>
</evidence>
<keyword evidence="3 9" id="KW-0813">Transport</keyword>
<dbReference type="Pfam" id="PF03083">
    <property type="entry name" value="MtN3_slv"/>
    <property type="match status" value="2"/>
</dbReference>
<evidence type="ECO:0000313" key="11">
    <source>
        <dbReference type="Proteomes" id="UP001634393"/>
    </source>
</evidence>
<keyword evidence="5 9" id="KW-0812">Transmembrane</keyword>
<evidence type="ECO:0000256" key="5">
    <source>
        <dbReference type="ARBA" id="ARBA00022692"/>
    </source>
</evidence>
<dbReference type="FunFam" id="1.20.1280.290:FF:000001">
    <property type="entry name" value="Bidirectional sugar transporter SWEET"/>
    <property type="match status" value="1"/>
</dbReference>
<proteinExistence type="inferred from homology"/>
<feature type="transmembrane region" description="Helical" evidence="9">
    <location>
        <begin position="161"/>
        <end position="183"/>
    </location>
</feature>
<organism evidence="10 11">
    <name type="scientific">Penstemon smallii</name>
    <dbReference type="NCBI Taxonomy" id="265156"/>
    <lineage>
        <taxon>Eukaryota</taxon>
        <taxon>Viridiplantae</taxon>
        <taxon>Streptophyta</taxon>
        <taxon>Embryophyta</taxon>
        <taxon>Tracheophyta</taxon>
        <taxon>Spermatophyta</taxon>
        <taxon>Magnoliopsida</taxon>
        <taxon>eudicotyledons</taxon>
        <taxon>Gunneridae</taxon>
        <taxon>Pentapetalae</taxon>
        <taxon>asterids</taxon>
        <taxon>lamiids</taxon>
        <taxon>Lamiales</taxon>
        <taxon>Plantaginaceae</taxon>
        <taxon>Cheloneae</taxon>
        <taxon>Penstemon</taxon>
    </lineage>
</organism>
<feature type="transmembrane region" description="Helical" evidence="9">
    <location>
        <begin position="130"/>
        <end position="149"/>
    </location>
</feature>
<evidence type="ECO:0000256" key="2">
    <source>
        <dbReference type="ARBA" id="ARBA00007809"/>
    </source>
</evidence>
<keyword evidence="4 9" id="KW-0762">Sugar transport</keyword>
<keyword evidence="11" id="KW-1185">Reference proteome</keyword>
<keyword evidence="6" id="KW-0677">Repeat</keyword>
<evidence type="ECO:0000256" key="9">
    <source>
        <dbReference type="RuleBase" id="RU910715"/>
    </source>
</evidence>
<comment type="function">
    <text evidence="9">Mediates both low-affinity uptake and efflux of sugar across the membrane.</text>
</comment>
<comment type="caution">
    <text evidence="10">The sequence shown here is derived from an EMBL/GenBank/DDBJ whole genome shotgun (WGS) entry which is preliminary data.</text>
</comment>
<evidence type="ECO:0000313" key="10">
    <source>
        <dbReference type="EMBL" id="KAL3812911.1"/>
    </source>
</evidence>
<comment type="subcellular location">
    <subcellularLocation>
        <location evidence="9">Cell membrane</location>
        <topology evidence="9">Multi-pass membrane protein</topology>
    </subcellularLocation>
    <subcellularLocation>
        <location evidence="1">Endomembrane system</location>
        <topology evidence="1">Multi-pass membrane protein</topology>
    </subcellularLocation>
</comment>
<evidence type="ECO:0000256" key="7">
    <source>
        <dbReference type="ARBA" id="ARBA00022989"/>
    </source>
</evidence>
<dbReference type="GO" id="GO:0005886">
    <property type="term" value="C:plasma membrane"/>
    <property type="evidence" value="ECO:0007669"/>
    <property type="project" value="UniProtKB-SubCell"/>
</dbReference>
<dbReference type="Gene3D" id="1.20.1280.290">
    <property type="match status" value="2"/>
</dbReference>
<evidence type="ECO:0000256" key="8">
    <source>
        <dbReference type="ARBA" id="ARBA00023136"/>
    </source>
</evidence>
<gene>
    <name evidence="10" type="ORF">ACJIZ3_014179</name>
</gene>
<dbReference type="PANTHER" id="PTHR10791">
    <property type="entry name" value="RAG1-ACTIVATING PROTEIN 1"/>
    <property type="match status" value="1"/>
</dbReference>
<dbReference type="PANTHER" id="PTHR10791:SF120">
    <property type="entry name" value="BIDIRECTIONAL SUGAR TRANSPORTER SWEET17"/>
    <property type="match status" value="1"/>
</dbReference>
<feature type="transmembrane region" description="Helical" evidence="9">
    <location>
        <begin position="189"/>
        <end position="210"/>
    </location>
</feature>
<sequence>MALSALTIFFGVLGNVTASLLFLSPVPTFWRILKNRSTEEFESVPYIILFLNVSLWTYYGLITPNGFLLVTINGFGATLQAIYILIFLIFANTRMKVKTAILVVVLDVGVVVGAILITRLTMGLEAQIDTIGLLCTCVTIISFASPLAAMKTVILTKSVEYMPFFLSFFYFLTAFAWTVYAILVRDLFIGIPNTTGFVLGVCQLVIYAIYRNRKPPLNSAAGGLEEGQNEPLVIS</sequence>
<dbReference type="GO" id="GO:0051260">
    <property type="term" value="P:protein homooligomerization"/>
    <property type="evidence" value="ECO:0007669"/>
    <property type="project" value="UniProtKB-ARBA"/>
</dbReference>
<name>A0ABD3RMA7_9LAMI</name>
<dbReference type="EMBL" id="JBJXBP010000008">
    <property type="protein sequence ID" value="KAL3812911.1"/>
    <property type="molecule type" value="Genomic_DNA"/>
</dbReference>
<evidence type="ECO:0000256" key="1">
    <source>
        <dbReference type="ARBA" id="ARBA00004127"/>
    </source>
</evidence>
<protein>
    <recommendedName>
        <fullName evidence="9">Bidirectional sugar transporter SWEET</fullName>
    </recommendedName>
</protein>
<feature type="transmembrane region" description="Helical" evidence="9">
    <location>
        <begin position="67"/>
        <end position="90"/>
    </location>
</feature>
<feature type="transmembrane region" description="Helical" evidence="9">
    <location>
        <begin position="6"/>
        <end position="23"/>
    </location>
</feature>
<dbReference type="Proteomes" id="UP001634393">
    <property type="component" value="Unassembled WGS sequence"/>
</dbReference>
<keyword evidence="7 9" id="KW-1133">Transmembrane helix</keyword>
<dbReference type="GO" id="GO:0012505">
    <property type="term" value="C:endomembrane system"/>
    <property type="evidence" value="ECO:0007669"/>
    <property type="project" value="UniProtKB-SubCell"/>
</dbReference>
<evidence type="ECO:0000256" key="4">
    <source>
        <dbReference type="ARBA" id="ARBA00022597"/>
    </source>
</evidence>
<dbReference type="AlphaFoldDB" id="A0ABD3RMA7"/>
<comment type="similarity">
    <text evidence="2 9">Belongs to the SWEET sugar transporter family.</text>
</comment>